<accession>A0AAD1UJ10</accession>
<keyword evidence="6" id="KW-1185">Reference proteome</keyword>
<dbReference type="GO" id="GO:0019878">
    <property type="term" value="P:lysine biosynthetic process via aminoadipic acid"/>
    <property type="evidence" value="ECO:0007669"/>
    <property type="project" value="TreeGrafter"/>
</dbReference>
<dbReference type="GO" id="GO:0004753">
    <property type="term" value="F:saccharopine dehydrogenase activity"/>
    <property type="evidence" value="ECO:0007669"/>
    <property type="project" value="TreeGrafter"/>
</dbReference>
<dbReference type="InterPro" id="IPR051168">
    <property type="entry name" value="AASS"/>
</dbReference>
<dbReference type="Gene3D" id="3.30.360.10">
    <property type="entry name" value="Dihydrodipicolinate Reductase, domain 2"/>
    <property type="match status" value="1"/>
</dbReference>
<dbReference type="PANTHER" id="PTHR11133:SF22">
    <property type="entry name" value="ALPHA-AMINOADIPIC SEMIALDEHYDE SYNTHASE, MITOCHONDRIAL"/>
    <property type="match status" value="1"/>
</dbReference>
<dbReference type="GO" id="GO:0005737">
    <property type="term" value="C:cytoplasm"/>
    <property type="evidence" value="ECO:0007669"/>
    <property type="project" value="TreeGrafter"/>
</dbReference>
<proteinExistence type="predicted"/>
<dbReference type="InterPro" id="IPR005097">
    <property type="entry name" value="Sacchrp_dh_NADP-bd"/>
</dbReference>
<dbReference type="PANTHER" id="PTHR11133">
    <property type="entry name" value="SACCHAROPINE DEHYDROGENASE"/>
    <property type="match status" value="1"/>
</dbReference>
<evidence type="ECO:0000313" key="5">
    <source>
        <dbReference type="EMBL" id="CAI2366330.1"/>
    </source>
</evidence>
<keyword evidence="2" id="KW-1133">Transmembrane helix</keyword>
<dbReference type="SUPFAM" id="SSF55347">
    <property type="entry name" value="Glyceraldehyde-3-phosphate dehydrogenase-like, C-terminal domain"/>
    <property type="match status" value="1"/>
</dbReference>
<reference evidence="5" key="1">
    <citation type="submission" date="2023-07" db="EMBL/GenBank/DDBJ databases">
        <authorList>
            <consortium name="AG Swart"/>
            <person name="Singh M."/>
            <person name="Singh A."/>
            <person name="Seah K."/>
            <person name="Emmerich C."/>
        </authorList>
    </citation>
    <scope>NUCLEOTIDE SEQUENCE</scope>
    <source>
        <strain evidence="5">DP1</strain>
    </source>
</reference>
<dbReference type="Proteomes" id="UP001295684">
    <property type="component" value="Unassembled WGS sequence"/>
</dbReference>
<dbReference type="Pfam" id="PF16653">
    <property type="entry name" value="Sacchrp_dh_C"/>
    <property type="match status" value="1"/>
</dbReference>
<organism evidence="5 6">
    <name type="scientific">Euplotes crassus</name>
    <dbReference type="NCBI Taxonomy" id="5936"/>
    <lineage>
        <taxon>Eukaryota</taxon>
        <taxon>Sar</taxon>
        <taxon>Alveolata</taxon>
        <taxon>Ciliophora</taxon>
        <taxon>Intramacronucleata</taxon>
        <taxon>Spirotrichea</taxon>
        <taxon>Hypotrichia</taxon>
        <taxon>Euplotida</taxon>
        <taxon>Euplotidae</taxon>
        <taxon>Moneuplotes</taxon>
    </lineage>
</organism>
<dbReference type="AlphaFoldDB" id="A0AAD1UJ10"/>
<feature type="domain" description="Saccharopine dehydrogenase NADP binding" evidence="3">
    <location>
        <begin position="53"/>
        <end position="167"/>
    </location>
</feature>
<evidence type="ECO:0000259" key="3">
    <source>
        <dbReference type="Pfam" id="PF03435"/>
    </source>
</evidence>
<keyword evidence="2" id="KW-0812">Transmembrane</keyword>
<dbReference type="Gene3D" id="3.40.50.720">
    <property type="entry name" value="NAD(P)-binding Rossmann-like Domain"/>
    <property type="match status" value="1"/>
</dbReference>
<evidence type="ECO:0008006" key="7">
    <source>
        <dbReference type="Google" id="ProtNLM"/>
    </source>
</evidence>
<sequence>MENTGDSKALFAGIGIGAVSVGVLSLLAKKFCCTSQEVEKALEAPIEGDIKKILVCGSGMMTPSLIQYLMRKKNYVITIASNILEDAKAIADEYPGRAHSCYLDVSNEEATKELVEQNDIVISFIPPFLHPKIFKACADAKRNLVTASYISEEMMTYDEQAKKDGLIFLNECGLDPGIDIMSTMKIKDEVEAQGGKITKYESWCGGLPCAEDSDNPLGYKFSWDPKAVFKTSRNQATFLKDGEVINIQPDDLLSEGTRVKDYVKALNLEGYPNRDSLAFKEAFGFKDAKTFVRGTIRYGGFRIIMRALHQIGITEAVQEIDQSKIKTLRALTESFAEGIDAKVEDYTEQLNSASITDEEDQKLISKLLQKIDNKDNIVDIINSWKFFELLNPDRNIEESWKTPLDALSAISLEKMSYGEGERDFVIMKHIFEIETAEGEKKTLHSTMLATGDKVGSGGLTVMAKTVGFAAGAAVNLILEGKIKAKGVLSPKTPEFYNQILPILEEDNITLVEEEV</sequence>
<feature type="domain" description="Saccharopine dehydrogenase-like C-terminal" evidence="4">
    <location>
        <begin position="173"/>
        <end position="506"/>
    </location>
</feature>
<name>A0AAD1UJ10_EUPCR</name>
<keyword evidence="1" id="KW-0560">Oxidoreductase</keyword>
<feature type="transmembrane region" description="Helical" evidence="2">
    <location>
        <begin position="9"/>
        <end position="28"/>
    </location>
</feature>
<protein>
    <recommendedName>
        <fullName evidence="7">Saccharopine dehydrogenase</fullName>
    </recommendedName>
</protein>
<evidence type="ECO:0000259" key="4">
    <source>
        <dbReference type="Pfam" id="PF16653"/>
    </source>
</evidence>
<dbReference type="Gene3D" id="1.10.1870.10">
    <property type="entry name" value="Domain 3, Saccharopine reductase"/>
    <property type="match status" value="1"/>
</dbReference>
<dbReference type="SUPFAM" id="SSF51735">
    <property type="entry name" value="NAD(P)-binding Rossmann-fold domains"/>
    <property type="match status" value="1"/>
</dbReference>
<dbReference type="Pfam" id="PF03435">
    <property type="entry name" value="Sacchrp_dh_NADP"/>
    <property type="match status" value="1"/>
</dbReference>
<dbReference type="InterPro" id="IPR036291">
    <property type="entry name" value="NAD(P)-bd_dom_sf"/>
</dbReference>
<evidence type="ECO:0000256" key="1">
    <source>
        <dbReference type="ARBA" id="ARBA00023002"/>
    </source>
</evidence>
<keyword evidence="2" id="KW-0472">Membrane</keyword>
<evidence type="ECO:0000256" key="2">
    <source>
        <dbReference type="SAM" id="Phobius"/>
    </source>
</evidence>
<evidence type="ECO:0000313" key="6">
    <source>
        <dbReference type="Proteomes" id="UP001295684"/>
    </source>
</evidence>
<dbReference type="InterPro" id="IPR032095">
    <property type="entry name" value="Sacchrp_dh-like_C"/>
</dbReference>
<dbReference type="EMBL" id="CAMPGE010007410">
    <property type="protein sequence ID" value="CAI2366330.1"/>
    <property type="molecule type" value="Genomic_DNA"/>
</dbReference>
<gene>
    <name evidence="5" type="ORF">ECRASSUSDP1_LOCUS7603</name>
</gene>
<comment type="caution">
    <text evidence="5">The sequence shown here is derived from an EMBL/GenBank/DDBJ whole genome shotgun (WGS) entry which is preliminary data.</text>
</comment>